<protein>
    <recommendedName>
        <fullName evidence="4">ABC transporter permease</fullName>
    </recommendedName>
</protein>
<comment type="caution">
    <text evidence="2">The sequence shown here is derived from an EMBL/GenBank/DDBJ whole genome shotgun (WGS) entry which is preliminary data.</text>
</comment>
<evidence type="ECO:0000256" key="1">
    <source>
        <dbReference type="SAM" id="Phobius"/>
    </source>
</evidence>
<reference evidence="2" key="1">
    <citation type="submission" date="2023-01" db="EMBL/GenBank/DDBJ databases">
        <title>Draft genome sequence of Nocardiopsis sp. LSu2-4 isolated from halophytes.</title>
        <authorList>
            <person name="Duangmal K."/>
            <person name="Chantavorakit T."/>
        </authorList>
    </citation>
    <scope>NUCLEOTIDE SEQUENCE</scope>
    <source>
        <strain evidence="2">LSu2-4</strain>
    </source>
</reference>
<gene>
    <name evidence="2" type="ORF">O4U47_10680</name>
</gene>
<organism evidence="2 3">
    <name type="scientific">Nocardiopsis suaedae</name>
    <dbReference type="NCBI Taxonomy" id="3018444"/>
    <lineage>
        <taxon>Bacteria</taxon>
        <taxon>Bacillati</taxon>
        <taxon>Actinomycetota</taxon>
        <taxon>Actinomycetes</taxon>
        <taxon>Streptosporangiales</taxon>
        <taxon>Nocardiopsidaceae</taxon>
        <taxon>Nocardiopsis</taxon>
    </lineage>
</organism>
<evidence type="ECO:0000313" key="3">
    <source>
        <dbReference type="Proteomes" id="UP001165685"/>
    </source>
</evidence>
<dbReference type="RefSeq" id="WP_270677602.1">
    <property type="nucleotide sequence ID" value="NZ_JAQFWP010000015.1"/>
</dbReference>
<dbReference type="Proteomes" id="UP001165685">
    <property type="component" value="Unassembled WGS sequence"/>
</dbReference>
<sequence>MITILDTRDEPLEGTDAYFVVDLLMNLRRPVEFLVPTALGITAIVTAIGSLRAEGASAQAILAILLAVIGPLVTFATFMILWAYGTHNALMAGEM</sequence>
<proteinExistence type="predicted"/>
<evidence type="ECO:0008006" key="4">
    <source>
        <dbReference type="Google" id="ProtNLM"/>
    </source>
</evidence>
<name>A0ABT4TJU7_9ACTN</name>
<feature type="transmembrane region" description="Helical" evidence="1">
    <location>
        <begin position="60"/>
        <end position="85"/>
    </location>
</feature>
<evidence type="ECO:0000313" key="2">
    <source>
        <dbReference type="EMBL" id="MDA2804978.1"/>
    </source>
</evidence>
<keyword evidence="1" id="KW-0472">Membrane</keyword>
<keyword evidence="1" id="KW-1133">Transmembrane helix</keyword>
<keyword evidence="3" id="KW-1185">Reference proteome</keyword>
<accession>A0ABT4TJU7</accession>
<keyword evidence="1" id="KW-0812">Transmembrane</keyword>
<dbReference type="EMBL" id="JAQFWP010000015">
    <property type="protein sequence ID" value="MDA2804978.1"/>
    <property type="molecule type" value="Genomic_DNA"/>
</dbReference>
<feature type="transmembrane region" description="Helical" evidence="1">
    <location>
        <begin position="33"/>
        <end position="53"/>
    </location>
</feature>